<dbReference type="InterPro" id="IPR047601">
    <property type="entry name" value="EF_0837-like"/>
</dbReference>
<feature type="site" description="Transition state stabilizer" evidence="3">
    <location>
        <position position="162"/>
    </location>
</feature>
<dbReference type="PANTHER" id="PTHR42717:SF1">
    <property type="entry name" value="IMIDAZOLONEPROPIONASE AND RELATED AMIDOHYDROLASES"/>
    <property type="match status" value="1"/>
</dbReference>
<feature type="binding site" evidence="1">
    <location>
        <position position="194"/>
    </location>
    <ligand>
        <name>Zn(2+)</name>
        <dbReference type="ChEBI" id="CHEBI:29105"/>
        <label>2</label>
    </ligand>
</feature>
<keyword evidence="1" id="KW-0862">Zinc</keyword>
<accession>A0A223MWK8</accession>
<dbReference type="KEGG" id="vqi:CCZ37_03460"/>
<evidence type="ECO:0000313" key="4">
    <source>
        <dbReference type="EMBL" id="ASU21707.1"/>
    </source>
</evidence>
<dbReference type="Pfam" id="PF22647">
    <property type="entry name" value="EF_0837-like_N"/>
    <property type="match status" value="1"/>
</dbReference>
<feature type="binding site" description="via carbamate group" evidence="1">
    <location>
        <position position="160"/>
    </location>
    <ligand>
        <name>Zn(2+)</name>
        <dbReference type="ChEBI" id="CHEBI:29105"/>
        <label>2</label>
    </ligand>
</feature>
<keyword evidence="1" id="KW-0479">Metal-binding</keyword>
<feature type="modified residue" description="N6-carboxylysine" evidence="2">
    <location>
        <position position="160"/>
    </location>
</feature>
<dbReference type="EMBL" id="CP022741">
    <property type="protein sequence ID" value="ASU21707.1"/>
    <property type="molecule type" value="Genomic_DNA"/>
</dbReference>
<evidence type="ECO:0000256" key="2">
    <source>
        <dbReference type="PIRSR" id="PIRSR039004-2"/>
    </source>
</evidence>
<feature type="binding site" evidence="1">
    <location>
        <position position="217"/>
    </location>
    <ligand>
        <name>Zn(2+)</name>
        <dbReference type="ChEBI" id="CHEBI:29105"/>
        <label>2</label>
    </ligand>
</feature>
<dbReference type="NCBIfam" id="TIGR03583">
    <property type="entry name" value="EF_0837"/>
    <property type="match status" value="1"/>
</dbReference>
<dbReference type="NCBIfam" id="NF006689">
    <property type="entry name" value="PRK09237.1"/>
    <property type="match status" value="1"/>
</dbReference>
<feature type="binding site" evidence="1">
    <location>
        <position position="66"/>
    </location>
    <ligand>
        <name>Zn(2+)</name>
        <dbReference type="ChEBI" id="CHEBI:29105"/>
        <label>1</label>
    </ligand>
</feature>
<dbReference type="InterPro" id="IPR020043">
    <property type="entry name" value="Deacetylase_Atu3266-like"/>
</dbReference>
<name>A0A223MWK8_9VIBR</name>
<feature type="binding site" description="via carbamate group" evidence="1">
    <location>
        <position position="160"/>
    </location>
    <ligand>
        <name>Zn(2+)</name>
        <dbReference type="ChEBI" id="CHEBI:29105"/>
        <label>1</label>
    </ligand>
</feature>
<dbReference type="Gene3D" id="2.30.40.10">
    <property type="entry name" value="Urease, subunit C, domain 1"/>
    <property type="match status" value="1"/>
</dbReference>
<feature type="binding site" evidence="1">
    <location>
        <position position="68"/>
    </location>
    <ligand>
        <name>Zn(2+)</name>
        <dbReference type="ChEBI" id="CHEBI:29105"/>
        <label>1</label>
    </ligand>
</feature>
<dbReference type="GO" id="GO:0016810">
    <property type="term" value="F:hydrolase activity, acting on carbon-nitrogen (but not peptide) bonds"/>
    <property type="evidence" value="ECO:0007669"/>
    <property type="project" value="InterPro"/>
</dbReference>
<evidence type="ECO:0000313" key="5">
    <source>
        <dbReference type="Proteomes" id="UP000215148"/>
    </source>
</evidence>
<dbReference type="GO" id="GO:0019213">
    <property type="term" value="F:deacetylase activity"/>
    <property type="evidence" value="ECO:0007669"/>
    <property type="project" value="InterPro"/>
</dbReference>
<feature type="binding site" evidence="1">
    <location>
        <position position="277"/>
    </location>
    <ligand>
        <name>Zn(2+)</name>
        <dbReference type="ChEBI" id="CHEBI:29105"/>
        <label>1</label>
    </ligand>
</feature>
<sequence>MSEEREMQIMYDILIKNAQQAGGSSIDIALQGNKIAAVGDLAGSLAKQTVDLDHDVFVSAGWIDGHTHCYPNSPIYNDHPDNVGVSGGVTTVIDAGSTGANDVDDFAQLAAQCTTHVRALLNISKIGLLRQNELADANDIDLDSAKQALLRHPEFIVGLKARMSGSVVGHNGLMPLHAAKALQQQCGCVPLMVHVGNAPPDLDEIVALLGKGDILTHCFNGKPNRILDCHGEIKSSVQQARARGMKLDIGHGSASFSFEVAEQAIAQGILPDTISSDIYCKNRLNGPVYGLAHLMSMFFTLGLSHEQIIERVTSQAAQALRLAKKGHLIAGYDADLTLYTINKASVNYTDTHHQHRTGQQKFTPLAAIIDGKLVLTEQGQQHYVFHS</sequence>
<dbReference type="PANTHER" id="PTHR42717">
    <property type="entry name" value="DIHYDROOROTASE-RELATED"/>
    <property type="match status" value="1"/>
</dbReference>
<protein>
    <submittedName>
        <fullName evidence="4">Amidohydrolase/deacetylase family metallohydrolase</fullName>
    </submittedName>
</protein>
<dbReference type="InterPro" id="IPR011059">
    <property type="entry name" value="Metal-dep_hydrolase_composite"/>
</dbReference>
<dbReference type="GO" id="GO:0046872">
    <property type="term" value="F:metal ion binding"/>
    <property type="evidence" value="ECO:0007669"/>
    <property type="project" value="UniProtKB-KW"/>
</dbReference>
<evidence type="ECO:0000256" key="1">
    <source>
        <dbReference type="PIRSR" id="PIRSR039004-1"/>
    </source>
</evidence>
<organism evidence="4 5">
    <name type="scientific">Vibrio qinghaiensis</name>
    <dbReference type="NCBI Taxonomy" id="2025808"/>
    <lineage>
        <taxon>Bacteria</taxon>
        <taxon>Pseudomonadati</taxon>
        <taxon>Pseudomonadota</taxon>
        <taxon>Gammaproteobacteria</taxon>
        <taxon>Vibrionales</taxon>
        <taxon>Vibrionaceae</taxon>
        <taxon>Vibrio</taxon>
    </lineage>
</organism>
<dbReference type="AlphaFoldDB" id="A0A223MWK8"/>
<dbReference type="Proteomes" id="UP000215148">
    <property type="component" value="Chromosome 1"/>
</dbReference>
<dbReference type="SUPFAM" id="SSF51338">
    <property type="entry name" value="Composite domain of metallo-dependent hydrolases"/>
    <property type="match status" value="1"/>
</dbReference>
<dbReference type="PIRSF" id="PIRSF039004">
    <property type="entry name" value="ADE_EF_0837"/>
    <property type="match status" value="1"/>
</dbReference>
<dbReference type="SUPFAM" id="SSF51556">
    <property type="entry name" value="Metallo-dependent hydrolases"/>
    <property type="match status" value="1"/>
</dbReference>
<proteinExistence type="predicted"/>
<dbReference type="Gene3D" id="3.20.20.140">
    <property type="entry name" value="Metal-dependent hydrolases"/>
    <property type="match status" value="1"/>
</dbReference>
<dbReference type="RefSeq" id="WP_094499755.1">
    <property type="nucleotide sequence ID" value="NZ_CAWNHI010000001.1"/>
</dbReference>
<keyword evidence="4" id="KW-0378">Hydrolase</keyword>
<evidence type="ECO:0000256" key="3">
    <source>
        <dbReference type="PIRSR" id="PIRSR039004-3"/>
    </source>
</evidence>
<gene>
    <name evidence="4" type="ORF">CCZ37_03460</name>
</gene>
<keyword evidence="5" id="KW-1185">Reference proteome</keyword>
<dbReference type="InterPro" id="IPR032466">
    <property type="entry name" value="Metal_Hydrolase"/>
</dbReference>
<reference evidence="4 5" key="1">
    <citation type="submission" date="2017-08" db="EMBL/GenBank/DDBJ databases">
        <title>The Vibrio qinghaiensis sp.-Q67 is a luminous bacteria isolated firstly from Qinghai lake, Qinghai province, China, which has been proved to be very sensitive to detect environmental and food pollutants. Therefore, complete genome analysis of V. qinghaiensis sp.-Q67 highlights the potential application of this strain on detection of hazards in the contaminated environments.</title>
        <authorList>
            <person name="Gong L."/>
        </authorList>
    </citation>
    <scope>NUCLEOTIDE SEQUENCE [LARGE SCALE GENOMIC DNA]</scope>
    <source>
        <strain evidence="4 5">Q67</strain>
    </source>
</reference>